<gene>
    <name evidence="1" type="ORF">DU504_00695</name>
</gene>
<reference evidence="1 2" key="1">
    <citation type="submission" date="2018-07" db="EMBL/GenBank/DDBJ databases">
        <title>Genome sequences of Haloplanus salinus JCM 18368T.</title>
        <authorList>
            <person name="Kim Y.B."/>
            <person name="Roh S.W."/>
        </authorList>
    </citation>
    <scope>NUCLEOTIDE SEQUENCE [LARGE SCALE GENOMIC DNA]</scope>
    <source>
        <strain evidence="1 2">JCM 18368</strain>
    </source>
</reference>
<sequence length="179" mass="20091">MASDAEELEVDVEEFEDLPSTDIETELHVHFGMAGSFPLRIADLFFASDGFHIAEYSYITPMFGLGTKKHRREASAMQEVYDVHGLDEVLLQADTVHWLNYEAIDRVVLHRGGYFGRPKITIYPTDESARSHAFRIHEADDPDALAAALRDVAAGRPFEVVVDTGSGFAPRENVERFFS</sequence>
<evidence type="ECO:0000313" key="1">
    <source>
        <dbReference type="EMBL" id="RCU45949.1"/>
    </source>
</evidence>
<comment type="caution">
    <text evidence="1">The sequence shown here is derived from an EMBL/GenBank/DDBJ whole genome shotgun (WGS) entry which is preliminary data.</text>
</comment>
<accession>A0A368N9H8</accession>
<keyword evidence="2" id="KW-1185">Reference proteome</keyword>
<dbReference type="RefSeq" id="WP_114447503.1">
    <property type="nucleotide sequence ID" value="NZ_QPHM01000001.1"/>
</dbReference>
<dbReference type="EMBL" id="QPHM01000001">
    <property type="protein sequence ID" value="RCU45949.1"/>
    <property type="molecule type" value="Genomic_DNA"/>
</dbReference>
<organism evidence="1 2">
    <name type="scientific">Haloplanus salinus</name>
    <dbReference type="NCBI Taxonomy" id="1126245"/>
    <lineage>
        <taxon>Archaea</taxon>
        <taxon>Methanobacteriati</taxon>
        <taxon>Methanobacteriota</taxon>
        <taxon>Stenosarchaea group</taxon>
        <taxon>Halobacteria</taxon>
        <taxon>Halobacteriales</taxon>
        <taxon>Haloferacaceae</taxon>
        <taxon>Haloplanus</taxon>
    </lineage>
</organism>
<dbReference type="OrthoDB" id="298800at2157"/>
<name>A0A368N9H8_9EURY</name>
<dbReference type="Proteomes" id="UP000252189">
    <property type="component" value="Unassembled WGS sequence"/>
</dbReference>
<protein>
    <submittedName>
        <fullName evidence="1">Uncharacterized protein</fullName>
    </submittedName>
</protein>
<proteinExistence type="predicted"/>
<evidence type="ECO:0000313" key="2">
    <source>
        <dbReference type="Proteomes" id="UP000252189"/>
    </source>
</evidence>
<dbReference type="AlphaFoldDB" id="A0A368N9H8"/>